<name>A0A8S5TSX5_9CAUD</name>
<reference evidence="1" key="1">
    <citation type="journal article" date="2021" name="Proc. Natl. Acad. Sci. U.S.A.">
        <title>A Catalog of Tens of Thousands of Viruses from Human Metagenomes Reveals Hidden Associations with Chronic Diseases.</title>
        <authorList>
            <person name="Tisza M.J."/>
            <person name="Buck C.B."/>
        </authorList>
    </citation>
    <scope>NUCLEOTIDE SEQUENCE</scope>
    <source>
        <strain evidence="1">Ct8aS59</strain>
    </source>
</reference>
<evidence type="ECO:0000313" key="1">
    <source>
        <dbReference type="EMBL" id="DAF85301.1"/>
    </source>
</evidence>
<dbReference type="GO" id="GO:0008270">
    <property type="term" value="F:zinc ion binding"/>
    <property type="evidence" value="ECO:0007669"/>
    <property type="project" value="UniProtKB-KW"/>
</dbReference>
<keyword evidence="1" id="KW-0862">Zinc</keyword>
<dbReference type="EMBL" id="BK015922">
    <property type="protein sequence ID" value="DAF85301.1"/>
    <property type="molecule type" value="Genomic_DNA"/>
</dbReference>
<keyword evidence="1" id="KW-0863">Zinc-finger</keyword>
<organism evidence="1">
    <name type="scientific">Siphoviridae sp. ct8aS59</name>
    <dbReference type="NCBI Taxonomy" id="2825365"/>
    <lineage>
        <taxon>Viruses</taxon>
        <taxon>Duplodnaviria</taxon>
        <taxon>Heunggongvirae</taxon>
        <taxon>Uroviricota</taxon>
        <taxon>Caudoviricetes</taxon>
    </lineage>
</organism>
<keyword evidence="1" id="KW-0479">Metal-binding</keyword>
<proteinExistence type="predicted"/>
<sequence length="72" mass="8447">MSYMKTCNCGKENWLVIHYKHNHSAFESPKYGWHKSAYSVIQCQKCKTIFSSKSKYVDNLPQVKGGWCREIL</sequence>
<protein>
    <submittedName>
        <fullName evidence="1">C2H2 type zinc-finger protein</fullName>
    </submittedName>
</protein>
<accession>A0A8S5TSX5</accession>